<dbReference type="Proteomes" id="UP000183995">
    <property type="component" value="Unassembled WGS sequence"/>
</dbReference>
<evidence type="ECO:0000313" key="7">
    <source>
        <dbReference type="Proteomes" id="UP000183995"/>
    </source>
</evidence>
<keyword evidence="7" id="KW-1185">Reference proteome</keyword>
<keyword evidence="2" id="KW-0456">Lyase</keyword>
<dbReference type="PANTHER" id="PTHR43641:SF2">
    <property type="entry name" value="DEHYDRATASE YBIW-RELATED"/>
    <property type="match status" value="1"/>
</dbReference>
<dbReference type="GO" id="GO:0005829">
    <property type="term" value="C:cytosol"/>
    <property type="evidence" value="ECO:0007669"/>
    <property type="project" value="TreeGrafter"/>
</dbReference>
<dbReference type="PROSITE" id="PS51149">
    <property type="entry name" value="GLY_RADICAL_2"/>
    <property type="match status" value="1"/>
</dbReference>
<name>A0A1M5XUS3_9FIRM</name>
<sequence length="806" mass="90362">MMYTLKPMTDRVKRVRERYRSTTPKLCTARLKIVTEFYQENTQLTGILKRAKNFRILCEKLPIHINEDELIVGSQATTYRGSSLNPEFGGIAWFRRDWENGTLLNRPTDNYLIDQEDIDYVLSVVDFWEKENNSAKLSEYVPEGYLKSVGNGVTAFGEKICIMPIGHFCSNYDKVIRRGFGTIRDEARFKMASIEGRLYGEDAAKYTFYRSVVIVSESMITLSKRYAAACMDMARIENDPVRRKELKKMADSLDWIMEKPCRNFHDAVQCLYLYHIGMCLDGQQHGISFGRVDQYLGDYYKADLASGVMTPEEGQEILDLFYLKVAEMNKMGPSTSARGVSGYTSGMLMTLGGVDKNGNDATNDVTYMMLQSAGRLVLHDPPQALRIHRGTPDALWEAAIATTMIAGGVPTFEYDEIIIPGLQGRGLSLESARNYCLIGCVEPAGCGDHWSMCGASGWEGYWNMANCFLQAINNGYNPFPNPDGSAPRQTGLPTGYLYEMESFDQVLEAVRRQMRFFVDWQVSMTNIQEYITDRELPLPLVSAAMDGCMESGKDVMDGGARYNSTGFPGIAIGNLVDCLAVTKYLVYDRKICTARELYDALMTNWDGKEALRQYILNEAPRYGNANDYNDKYLTWVGDTFAEFVNAAYGPRGRFSAGLFPVAFNVLYGLSTAATPDGRKLGEPLSDGISPMQQMDKNGPTAILASVSRLDQSKYPDGTLLNMKFHPTALSAEDSKQKLKALIETYFDMGGMEMQINVISSEILRDAQKAPDKYKNLVVRVAGFSAYFVELVPGSQEDLIRRTELSI</sequence>
<dbReference type="AlphaFoldDB" id="A0A1M5XUS3"/>
<evidence type="ECO:0000259" key="5">
    <source>
        <dbReference type="PROSITE" id="PS51554"/>
    </source>
</evidence>
<dbReference type="PROSITE" id="PS51554">
    <property type="entry name" value="PFL"/>
    <property type="match status" value="1"/>
</dbReference>
<feature type="modified residue" description="Glycine radical" evidence="3">
    <location>
        <position position="782"/>
    </location>
</feature>
<dbReference type="Pfam" id="PF01228">
    <property type="entry name" value="Gly_radical"/>
    <property type="match status" value="1"/>
</dbReference>
<feature type="domain" description="Glycine radical" evidence="4">
    <location>
        <begin position="686"/>
        <end position="806"/>
    </location>
</feature>
<feature type="domain" description="PFL" evidence="5">
    <location>
        <begin position="10"/>
        <end position="679"/>
    </location>
</feature>
<keyword evidence="6" id="KW-0808">Transferase</keyword>
<evidence type="ECO:0000256" key="2">
    <source>
        <dbReference type="ARBA" id="ARBA00023239"/>
    </source>
</evidence>
<dbReference type="PANTHER" id="PTHR43641">
    <property type="entry name" value="FORMATE ACETYLTRANSFERASE 3-RELATED"/>
    <property type="match status" value="1"/>
</dbReference>
<gene>
    <name evidence="6" type="ORF">SAMN02745823_02056</name>
</gene>
<dbReference type="InterPro" id="IPR004184">
    <property type="entry name" value="PFL_dom"/>
</dbReference>
<dbReference type="EMBL" id="FQXV01000006">
    <property type="protein sequence ID" value="SHI03540.1"/>
    <property type="molecule type" value="Genomic_DNA"/>
</dbReference>
<dbReference type="Gene3D" id="3.20.70.20">
    <property type="match status" value="1"/>
</dbReference>
<keyword evidence="1 3" id="KW-0556">Organic radical</keyword>
<organism evidence="6 7">
    <name type="scientific">Sporobacter termitidis DSM 10068</name>
    <dbReference type="NCBI Taxonomy" id="1123282"/>
    <lineage>
        <taxon>Bacteria</taxon>
        <taxon>Bacillati</taxon>
        <taxon>Bacillota</taxon>
        <taxon>Clostridia</taxon>
        <taxon>Eubacteriales</taxon>
        <taxon>Oscillospiraceae</taxon>
        <taxon>Sporobacter</taxon>
    </lineage>
</organism>
<dbReference type="InterPro" id="IPR051215">
    <property type="entry name" value="GRE"/>
</dbReference>
<dbReference type="Pfam" id="PF02901">
    <property type="entry name" value="PFL-like"/>
    <property type="match status" value="1"/>
</dbReference>
<proteinExistence type="predicted"/>
<evidence type="ECO:0000256" key="1">
    <source>
        <dbReference type="ARBA" id="ARBA00022818"/>
    </source>
</evidence>
<accession>A0A1M5XUS3</accession>
<reference evidence="6 7" key="1">
    <citation type="submission" date="2016-11" db="EMBL/GenBank/DDBJ databases">
        <authorList>
            <person name="Jaros S."/>
            <person name="Januszkiewicz K."/>
            <person name="Wedrychowicz H."/>
        </authorList>
    </citation>
    <scope>NUCLEOTIDE SEQUENCE [LARGE SCALE GENOMIC DNA]</scope>
    <source>
        <strain evidence="6 7">DSM 10068</strain>
    </source>
</reference>
<dbReference type="SUPFAM" id="SSF51998">
    <property type="entry name" value="PFL-like glycyl radical enzymes"/>
    <property type="match status" value="1"/>
</dbReference>
<dbReference type="GO" id="GO:0016740">
    <property type="term" value="F:transferase activity"/>
    <property type="evidence" value="ECO:0007669"/>
    <property type="project" value="UniProtKB-KW"/>
</dbReference>
<evidence type="ECO:0000313" key="6">
    <source>
        <dbReference type="EMBL" id="SHI03540.1"/>
    </source>
</evidence>
<dbReference type="STRING" id="1123282.SAMN02745823_02056"/>
<evidence type="ECO:0000259" key="4">
    <source>
        <dbReference type="PROSITE" id="PS51149"/>
    </source>
</evidence>
<dbReference type="GO" id="GO:0016829">
    <property type="term" value="F:lyase activity"/>
    <property type="evidence" value="ECO:0007669"/>
    <property type="project" value="UniProtKB-KW"/>
</dbReference>
<dbReference type="InterPro" id="IPR001150">
    <property type="entry name" value="Gly_radical"/>
</dbReference>
<dbReference type="OrthoDB" id="9803969at2"/>
<protein>
    <submittedName>
        <fullName evidence="6">Formate C-acetyltransferase</fullName>
    </submittedName>
</protein>
<dbReference type="RefSeq" id="WP_073078507.1">
    <property type="nucleotide sequence ID" value="NZ_FQXV01000006.1"/>
</dbReference>
<evidence type="ECO:0000256" key="3">
    <source>
        <dbReference type="PROSITE-ProRule" id="PRU00493"/>
    </source>
</evidence>